<evidence type="ECO:0000256" key="1">
    <source>
        <dbReference type="ARBA" id="ARBA00005820"/>
    </source>
</evidence>
<keyword evidence="9" id="KW-1185">Reference proteome</keyword>
<dbReference type="PROSITE" id="PS51755">
    <property type="entry name" value="OMPR_PHOB"/>
    <property type="match status" value="1"/>
</dbReference>
<dbReference type="InterPro" id="IPR001867">
    <property type="entry name" value="OmpR/PhoB-type_DNA-bd"/>
</dbReference>
<dbReference type="GO" id="GO:0000160">
    <property type="term" value="P:phosphorelay signal transduction system"/>
    <property type="evidence" value="ECO:0007669"/>
    <property type="project" value="InterPro"/>
</dbReference>
<proteinExistence type="inferred from homology"/>
<reference evidence="8 9" key="1">
    <citation type="submission" date="2020-08" db="EMBL/GenBank/DDBJ databases">
        <title>Sequencing the genomes of 1000 actinobacteria strains.</title>
        <authorList>
            <person name="Klenk H.-P."/>
        </authorList>
    </citation>
    <scope>NUCLEOTIDE SEQUENCE [LARGE SCALE GENOMIC DNA]</scope>
    <source>
        <strain evidence="8 9">DSM 102030</strain>
    </source>
</reference>
<dbReference type="PROSITE" id="PS50943">
    <property type="entry name" value="HTH_CROC1"/>
    <property type="match status" value="1"/>
</dbReference>
<evidence type="ECO:0000259" key="7">
    <source>
        <dbReference type="PROSITE" id="PS51755"/>
    </source>
</evidence>
<sequence length="789" mass="84928">MRAEDVAGMVQEARRRAGLTQREAARLAGLSVAGLRDVEQGRVTRPRESTLRRLAYAMGLSLAETHELIRAGSRDAGPRVRVDLLGPLRVLVDGHPVDPGPEPQRVLLGLLALSPNTTVGRDTLAKWVWDTRPPATAAESMQSRVSRLRRRMRPQRPHTEADRLPALVAADGGYRLVVPDDQLDLVVFYRLVDQARRADSSGDRAGAHELFERALGLWRGAPLADLHRLHSHPGVVALTRERHKAVVEYAANAAALGRNKDALPLLQEVADAEPLHEEAHAALMVALAGSGQQAAALAVFDTLRRRLADELGAVPGPELTHAHQRVLRQNVSARPEPISAHRQLPPDIAEFTGRATELRALRDILAGPPGDRPTVCCVNGMAGVGKTRLAVHAAHQLTAAGHFADVQLYADLGGHSAQPPADPAAVLDSFLRTLGVPNDRLPRSLDERTEVYRERLRYRNALVLLDNVASAEQIAPLLPASPTNTALITGRRALELGGAHTLPLGVFSAADARDLLSTVVGGSRVAAAPDDAEAIVRLCGRHPLAVALAARRLRARPAWTMADLANRLTADRLGELGLGGRRLTATFDLSYSGLTPDERRMFHMLALHPGADLSGTTAAALAGISSARAGSLLDRLVRERLLAVNEQGRYELPCLVDEYARQTAERAESEATREAAITRLLDYYLHTAARAAAFLLPDGWSPELVGGPPAEKPALETFGEAKLWLAAERADLASAVVLATAQSRWGHAWQLADTIRRVWGSFGAEILSGTCALSPIRPPRPTAPLSGTR</sequence>
<keyword evidence="2" id="KW-0805">Transcription regulation</keyword>
<dbReference type="SMART" id="SM00862">
    <property type="entry name" value="Trans_reg_C"/>
    <property type="match status" value="1"/>
</dbReference>
<dbReference type="Gene3D" id="1.25.40.10">
    <property type="entry name" value="Tetratricopeptide repeat domain"/>
    <property type="match status" value="1"/>
</dbReference>
<dbReference type="InterPro" id="IPR051677">
    <property type="entry name" value="AfsR-DnrI-RedD_regulator"/>
</dbReference>
<feature type="domain" description="HTH cro/C1-type" evidence="6">
    <location>
        <begin position="10"/>
        <end position="65"/>
    </location>
</feature>
<dbReference type="Pfam" id="PF13560">
    <property type="entry name" value="HTH_31"/>
    <property type="match status" value="1"/>
</dbReference>
<dbReference type="SMART" id="SM00530">
    <property type="entry name" value="HTH_XRE"/>
    <property type="match status" value="1"/>
</dbReference>
<dbReference type="Gene3D" id="1.10.10.10">
    <property type="entry name" value="Winged helix-like DNA-binding domain superfamily/Winged helix DNA-binding domain"/>
    <property type="match status" value="1"/>
</dbReference>
<comment type="caution">
    <text evidence="8">The sequence shown here is derived from an EMBL/GenBank/DDBJ whole genome shotgun (WGS) entry which is preliminary data.</text>
</comment>
<dbReference type="Gene3D" id="1.10.260.40">
    <property type="entry name" value="lambda repressor-like DNA-binding domains"/>
    <property type="match status" value="1"/>
</dbReference>
<dbReference type="InterPro" id="IPR036388">
    <property type="entry name" value="WH-like_DNA-bd_sf"/>
</dbReference>
<dbReference type="SMART" id="SM01043">
    <property type="entry name" value="BTAD"/>
    <property type="match status" value="1"/>
</dbReference>
<dbReference type="GO" id="GO:0006355">
    <property type="term" value="P:regulation of DNA-templated transcription"/>
    <property type="evidence" value="ECO:0007669"/>
    <property type="project" value="InterPro"/>
</dbReference>
<dbReference type="AlphaFoldDB" id="A0A7W7RMU2"/>
<evidence type="ECO:0000256" key="4">
    <source>
        <dbReference type="ARBA" id="ARBA00023163"/>
    </source>
</evidence>
<dbReference type="SUPFAM" id="SSF48452">
    <property type="entry name" value="TPR-like"/>
    <property type="match status" value="1"/>
</dbReference>
<evidence type="ECO:0000313" key="9">
    <source>
        <dbReference type="Proteomes" id="UP000523007"/>
    </source>
</evidence>
<gene>
    <name evidence="8" type="ORF">F4561_005313</name>
</gene>
<dbReference type="PANTHER" id="PTHR35807:SF1">
    <property type="entry name" value="TRANSCRIPTIONAL REGULATOR REDD"/>
    <property type="match status" value="1"/>
</dbReference>
<dbReference type="Proteomes" id="UP000523007">
    <property type="component" value="Unassembled WGS sequence"/>
</dbReference>
<name>A0A7W7RMU2_9ACTN</name>
<accession>A0A7W7RMU2</accession>
<dbReference type="InterPro" id="IPR010982">
    <property type="entry name" value="Lambda_DNA-bd_dom_sf"/>
</dbReference>
<evidence type="ECO:0000256" key="5">
    <source>
        <dbReference type="PROSITE-ProRule" id="PRU01091"/>
    </source>
</evidence>
<dbReference type="SUPFAM" id="SSF52540">
    <property type="entry name" value="P-loop containing nucleoside triphosphate hydrolases"/>
    <property type="match status" value="1"/>
</dbReference>
<feature type="DNA-binding region" description="OmpR/PhoB-type" evidence="5">
    <location>
        <begin position="71"/>
        <end position="178"/>
    </location>
</feature>
<dbReference type="PANTHER" id="PTHR35807">
    <property type="entry name" value="TRANSCRIPTIONAL REGULATOR REDD-RELATED"/>
    <property type="match status" value="1"/>
</dbReference>
<dbReference type="RefSeq" id="WP_184582608.1">
    <property type="nucleotide sequence ID" value="NZ_JACHJT010000001.1"/>
</dbReference>
<dbReference type="GO" id="GO:0003677">
    <property type="term" value="F:DNA binding"/>
    <property type="evidence" value="ECO:0007669"/>
    <property type="project" value="UniProtKB-UniRule"/>
</dbReference>
<evidence type="ECO:0000256" key="2">
    <source>
        <dbReference type="ARBA" id="ARBA00023015"/>
    </source>
</evidence>
<keyword evidence="4" id="KW-0804">Transcription</keyword>
<dbReference type="InterPro" id="IPR011990">
    <property type="entry name" value="TPR-like_helical_dom_sf"/>
</dbReference>
<dbReference type="Pfam" id="PF03704">
    <property type="entry name" value="BTAD"/>
    <property type="match status" value="1"/>
</dbReference>
<evidence type="ECO:0000313" key="8">
    <source>
        <dbReference type="EMBL" id="MBB4934493.1"/>
    </source>
</evidence>
<protein>
    <submittedName>
        <fullName evidence="8">DNA-binding SARP family transcriptional activator/DNA-binding XRE family transcriptional regulator</fullName>
    </submittedName>
</protein>
<dbReference type="CDD" id="cd00093">
    <property type="entry name" value="HTH_XRE"/>
    <property type="match status" value="1"/>
</dbReference>
<dbReference type="SUPFAM" id="SSF47413">
    <property type="entry name" value="lambda repressor-like DNA-binding domains"/>
    <property type="match status" value="1"/>
</dbReference>
<dbReference type="SUPFAM" id="SSF46894">
    <property type="entry name" value="C-terminal effector domain of the bipartite response regulators"/>
    <property type="match status" value="1"/>
</dbReference>
<evidence type="ECO:0000256" key="3">
    <source>
        <dbReference type="ARBA" id="ARBA00023125"/>
    </source>
</evidence>
<dbReference type="InterPro" id="IPR005158">
    <property type="entry name" value="BTAD"/>
</dbReference>
<feature type="domain" description="OmpR/PhoB-type" evidence="7">
    <location>
        <begin position="71"/>
        <end position="178"/>
    </location>
</feature>
<dbReference type="Pfam" id="PF13191">
    <property type="entry name" value="AAA_16"/>
    <property type="match status" value="1"/>
</dbReference>
<organism evidence="8 9">
    <name type="scientific">Lipingzhangella halophila</name>
    <dbReference type="NCBI Taxonomy" id="1783352"/>
    <lineage>
        <taxon>Bacteria</taxon>
        <taxon>Bacillati</taxon>
        <taxon>Actinomycetota</taxon>
        <taxon>Actinomycetes</taxon>
        <taxon>Streptosporangiales</taxon>
        <taxon>Nocardiopsidaceae</taxon>
        <taxon>Lipingzhangella</taxon>
    </lineage>
</organism>
<evidence type="ECO:0000259" key="6">
    <source>
        <dbReference type="PROSITE" id="PS50943"/>
    </source>
</evidence>
<dbReference type="EMBL" id="JACHJT010000001">
    <property type="protein sequence ID" value="MBB4934493.1"/>
    <property type="molecule type" value="Genomic_DNA"/>
</dbReference>
<dbReference type="InterPro" id="IPR016032">
    <property type="entry name" value="Sig_transdc_resp-reg_C-effctor"/>
</dbReference>
<dbReference type="CDD" id="cd15831">
    <property type="entry name" value="BTAD"/>
    <property type="match status" value="1"/>
</dbReference>
<dbReference type="InterPro" id="IPR001387">
    <property type="entry name" value="Cro/C1-type_HTH"/>
</dbReference>
<dbReference type="PRINTS" id="PR00364">
    <property type="entry name" value="DISEASERSIST"/>
</dbReference>
<keyword evidence="3 5" id="KW-0238">DNA-binding</keyword>
<dbReference type="Gene3D" id="3.40.50.300">
    <property type="entry name" value="P-loop containing nucleotide triphosphate hydrolases"/>
    <property type="match status" value="1"/>
</dbReference>
<dbReference type="InterPro" id="IPR027417">
    <property type="entry name" value="P-loop_NTPase"/>
</dbReference>
<dbReference type="InterPro" id="IPR041664">
    <property type="entry name" value="AAA_16"/>
</dbReference>
<comment type="similarity">
    <text evidence="1">Belongs to the AfsR/DnrI/RedD regulatory family.</text>
</comment>